<sequence length="352" mass="40101">MKNRKNNTNQKRIVEFSPGKDPFEKARHKGSRNWIFSHILFKSNKFYVIIVLFTTILTSNLTSITSVLIGNAINDLYFGKTSSLVYYTIIILILSIFSPILRMVSFALREIIAHRMERDCRREFYSNLLGKSQSFHEQIQIGELMALATNDVRMLNFLISPGISLIFESFTALVIPLIYIILFFPLQLILAPLVFAVLFLISLRSYVKKIAPISWRLRGFFGGMNTTLNETLTGIEVVKATVQEVGELEKYILNARGYRDAFIDQGKVQAKYIPFLILALTITFGLTHAISLNLILGNLLFPIGSIIGYLALLRQLRFPTQISLFVFAMVRVAITSAQRLLNLMNRETEVDE</sequence>
<dbReference type="InterPro" id="IPR036640">
    <property type="entry name" value="ABC1_TM_sf"/>
</dbReference>
<dbReference type="GO" id="GO:0005524">
    <property type="term" value="F:ATP binding"/>
    <property type="evidence" value="ECO:0007669"/>
    <property type="project" value="InterPro"/>
</dbReference>
<feature type="transmembrane region" description="Helical" evidence="5">
    <location>
        <begin position="155"/>
        <end position="182"/>
    </location>
</feature>
<feature type="transmembrane region" description="Helical" evidence="5">
    <location>
        <begin position="188"/>
        <end position="207"/>
    </location>
</feature>
<dbReference type="PANTHER" id="PTHR43394">
    <property type="entry name" value="ATP-DEPENDENT PERMEASE MDL1, MITOCHONDRIAL"/>
    <property type="match status" value="1"/>
</dbReference>
<evidence type="ECO:0000256" key="1">
    <source>
        <dbReference type="ARBA" id="ARBA00004141"/>
    </source>
</evidence>
<keyword evidence="3 5" id="KW-1133">Transmembrane helix</keyword>
<reference evidence="7" key="1">
    <citation type="journal article" date="2014" name="Front. Microbiol.">
        <title>High frequency of phylogenetically diverse reductive dehalogenase-homologous genes in deep subseafloor sedimentary metagenomes.</title>
        <authorList>
            <person name="Kawai M."/>
            <person name="Futagami T."/>
            <person name="Toyoda A."/>
            <person name="Takaki Y."/>
            <person name="Nishi S."/>
            <person name="Hori S."/>
            <person name="Arai W."/>
            <person name="Tsubouchi T."/>
            <person name="Morono Y."/>
            <person name="Uchiyama I."/>
            <person name="Ito T."/>
            <person name="Fujiyama A."/>
            <person name="Inagaki F."/>
            <person name="Takami H."/>
        </authorList>
    </citation>
    <scope>NUCLEOTIDE SEQUENCE</scope>
    <source>
        <strain evidence="7">Expedition CK06-06</strain>
    </source>
</reference>
<comment type="caution">
    <text evidence="7">The sequence shown here is derived from an EMBL/GenBank/DDBJ whole genome shotgun (WGS) entry which is preliminary data.</text>
</comment>
<feature type="transmembrane region" description="Helical" evidence="5">
    <location>
        <begin position="272"/>
        <end position="289"/>
    </location>
</feature>
<dbReference type="Gene3D" id="1.20.1560.10">
    <property type="entry name" value="ABC transporter type 1, transmembrane domain"/>
    <property type="match status" value="1"/>
</dbReference>
<feature type="transmembrane region" description="Helical" evidence="5">
    <location>
        <begin position="295"/>
        <end position="312"/>
    </location>
</feature>
<accession>X1EM00</accession>
<dbReference type="InterPro" id="IPR011527">
    <property type="entry name" value="ABC1_TM_dom"/>
</dbReference>
<comment type="subcellular location">
    <subcellularLocation>
        <location evidence="1">Membrane</location>
        <topology evidence="1">Multi-pass membrane protein</topology>
    </subcellularLocation>
</comment>
<evidence type="ECO:0000313" key="7">
    <source>
        <dbReference type="EMBL" id="GAH34381.1"/>
    </source>
</evidence>
<evidence type="ECO:0000256" key="5">
    <source>
        <dbReference type="SAM" id="Phobius"/>
    </source>
</evidence>
<dbReference type="Pfam" id="PF00664">
    <property type="entry name" value="ABC_membrane"/>
    <property type="match status" value="1"/>
</dbReference>
<protein>
    <recommendedName>
        <fullName evidence="6">ABC transmembrane type-1 domain-containing protein</fullName>
    </recommendedName>
</protein>
<proteinExistence type="predicted"/>
<evidence type="ECO:0000256" key="2">
    <source>
        <dbReference type="ARBA" id="ARBA00022692"/>
    </source>
</evidence>
<feature type="transmembrane region" description="Helical" evidence="5">
    <location>
        <begin position="85"/>
        <end position="108"/>
    </location>
</feature>
<dbReference type="SUPFAM" id="SSF90123">
    <property type="entry name" value="ABC transporter transmembrane region"/>
    <property type="match status" value="1"/>
</dbReference>
<organism evidence="7">
    <name type="scientific">marine sediment metagenome</name>
    <dbReference type="NCBI Taxonomy" id="412755"/>
    <lineage>
        <taxon>unclassified sequences</taxon>
        <taxon>metagenomes</taxon>
        <taxon>ecological metagenomes</taxon>
    </lineage>
</organism>
<feature type="domain" description="ABC transmembrane type-1" evidence="6">
    <location>
        <begin position="49"/>
        <end position="330"/>
    </location>
</feature>
<evidence type="ECO:0000259" key="6">
    <source>
        <dbReference type="PROSITE" id="PS50929"/>
    </source>
</evidence>
<dbReference type="PROSITE" id="PS50929">
    <property type="entry name" value="ABC_TM1F"/>
    <property type="match status" value="1"/>
</dbReference>
<dbReference type="AlphaFoldDB" id="X1EM00"/>
<feature type="non-terminal residue" evidence="7">
    <location>
        <position position="352"/>
    </location>
</feature>
<name>X1EM00_9ZZZZ</name>
<feature type="transmembrane region" description="Helical" evidence="5">
    <location>
        <begin position="46"/>
        <end position="73"/>
    </location>
</feature>
<keyword evidence="2 5" id="KW-0812">Transmembrane</keyword>
<evidence type="ECO:0000256" key="3">
    <source>
        <dbReference type="ARBA" id="ARBA00022989"/>
    </source>
</evidence>
<keyword evidence="4 5" id="KW-0472">Membrane</keyword>
<gene>
    <name evidence="7" type="ORF">S03H2_15581</name>
</gene>
<dbReference type="GO" id="GO:0140359">
    <property type="term" value="F:ABC-type transporter activity"/>
    <property type="evidence" value="ECO:0007669"/>
    <property type="project" value="InterPro"/>
</dbReference>
<dbReference type="EMBL" id="BARU01007928">
    <property type="protein sequence ID" value="GAH34381.1"/>
    <property type="molecule type" value="Genomic_DNA"/>
</dbReference>
<dbReference type="GO" id="GO:0016020">
    <property type="term" value="C:membrane"/>
    <property type="evidence" value="ECO:0007669"/>
    <property type="project" value="UniProtKB-SubCell"/>
</dbReference>
<dbReference type="InterPro" id="IPR039421">
    <property type="entry name" value="Type_1_exporter"/>
</dbReference>
<evidence type="ECO:0000256" key="4">
    <source>
        <dbReference type="ARBA" id="ARBA00023136"/>
    </source>
</evidence>